<sequence length="70" mass="7943">MINQFKIFVRLYGSKNSAGKIVLQAKNIFFRIQSSWKQIRFFSNSNAQQIKASALQQTRISSVDVGVSAF</sequence>
<reference evidence="1 2" key="1">
    <citation type="submission" date="2015-01" db="EMBL/GenBank/DDBJ databases">
        <title>Evolution of Trichinella species and genotypes.</title>
        <authorList>
            <person name="Korhonen P.K."/>
            <person name="Edoardo P."/>
            <person name="Giuseppe L.R."/>
            <person name="Gasser R.B."/>
        </authorList>
    </citation>
    <scope>NUCLEOTIDE SEQUENCE [LARGE SCALE GENOMIC DNA]</scope>
    <source>
        <strain evidence="1">ISS470</strain>
    </source>
</reference>
<dbReference type="Proteomes" id="UP000054995">
    <property type="component" value="Unassembled WGS sequence"/>
</dbReference>
<organism evidence="1 2">
    <name type="scientific">Trichinella pseudospiralis</name>
    <name type="common">Parasitic roundworm</name>
    <dbReference type="NCBI Taxonomy" id="6337"/>
    <lineage>
        <taxon>Eukaryota</taxon>
        <taxon>Metazoa</taxon>
        <taxon>Ecdysozoa</taxon>
        <taxon>Nematoda</taxon>
        <taxon>Enoplea</taxon>
        <taxon>Dorylaimia</taxon>
        <taxon>Trichinellida</taxon>
        <taxon>Trichinellidae</taxon>
        <taxon>Trichinella</taxon>
    </lineage>
</organism>
<keyword evidence="2" id="KW-1185">Reference proteome</keyword>
<accession>A0A0V1FVR2</accession>
<proteinExistence type="predicted"/>
<comment type="caution">
    <text evidence="1">The sequence shown here is derived from an EMBL/GenBank/DDBJ whole genome shotgun (WGS) entry which is preliminary data.</text>
</comment>
<evidence type="ECO:0000313" key="1">
    <source>
        <dbReference type="EMBL" id="KRY90104.1"/>
    </source>
</evidence>
<gene>
    <name evidence="1" type="ORF">T4D_6732</name>
</gene>
<dbReference type="EMBL" id="JYDT01000024">
    <property type="protein sequence ID" value="KRY90104.1"/>
    <property type="molecule type" value="Genomic_DNA"/>
</dbReference>
<evidence type="ECO:0000313" key="2">
    <source>
        <dbReference type="Proteomes" id="UP000054995"/>
    </source>
</evidence>
<protein>
    <submittedName>
        <fullName evidence="1">Uncharacterized protein</fullName>
    </submittedName>
</protein>
<name>A0A0V1FVR2_TRIPS</name>